<dbReference type="PROSITE" id="PS51257">
    <property type="entry name" value="PROKAR_LIPOPROTEIN"/>
    <property type="match status" value="1"/>
</dbReference>
<dbReference type="EMBL" id="JAUJEB010000004">
    <property type="protein sequence ID" value="MDN5214240.1"/>
    <property type="molecule type" value="Genomic_DNA"/>
</dbReference>
<dbReference type="SUPFAM" id="SSF52266">
    <property type="entry name" value="SGNH hydrolase"/>
    <property type="match status" value="1"/>
</dbReference>
<keyword evidence="2" id="KW-1185">Reference proteome</keyword>
<evidence type="ECO:0000313" key="1">
    <source>
        <dbReference type="EMBL" id="MDN5214240.1"/>
    </source>
</evidence>
<evidence type="ECO:0000313" key="2">
    <source>
        <dbReference type="Proteomes" id="UP001172083"/>
    </source>
</evidence>
<dbReference type="RefSeq" id="WP_346759575.1">
    <property type="nucleotide sequence ID" value="NZ_JAUJEB010000004.1"/>
</dbReference>
<accession>A0ABT8L904</accession>
<reference evidence="1" key="1">
    <citation type="submission" date="2023-06" db="EMBL/GenBank/DDBJ databases">
        <title>Genomic of Agaribacillus aureum.</title>
        <authorList>
            <person name="Wang G."/>
        </authorList>
    </citation>
    <scope>NUCLEOTIDE SEQUENCE</scope>
    <source>
        <strain evidence="1">BMA12</strain>
    </source>
</reference>
<name>A0ABT8L904_9BACT</name>
<proteinExistence type="predicted"/>
<dbReference type="InterPro" id="IPR036514">
    <property type="entry name" value="SGNH_hydro_sf"/>
</dbReference>
<gene>
    <name evidence="1" type="ORF">QQ020_19335</name>
</gene>
<protein>
    <recommendedName>
        <fullName evidence="3">G-D-S-L family lipolytic protein</fullName>
    </recommendedName>
</protein>
<comment type="caution">
    <text evidence="1">The sequence shown here is derived from an EMBL/GenBank/DDBJ whole genome shotgun (WGS) entry which is preliminary data.</text>
</comment>
<sequence length="532" mass="55885">MKQTYNLLFGLLAFILVFTACDTEDDLVDQRKTDNPLITPPDPTGTPGSADFSKYIAIGNSITAGYMDGALYDDGQANSFPNLLAAQFRISGIGGGDFNQPAINSLLGFNTIVENPIPGTETYFGRFELDLDIPGPVPVVVTQDELLAFLTPYSGPSINNFGAPGILLGQLLTPAAGGPNDEANPLYNPYYFRFASNPGGSTIIADAIAAQPSFFTLWIGNNDLLGYALSGATNELIFTDDGDFDTQYNAALGSLLTNTTAKGVIVNIPPILALPVFRAVPYNPVPLDEATATTLNTAFGGFNAALDGLTGIGQITADEANKRKVSYAAGTNPLLIFDEDLEDLGDKFDLLVGGGAITSEQRAALEPFVQARPTTAADLVLLSASVAIGEDLNPDAPGTALNGISVPFGDEYILTPEEQAAINERAVAFNTTIGTAAATNSDRIALYDTNSPTGVFFDLFGLSDGVIGAEIEGFNYQPDFSPNGLFSTDAVHPNPKGQAILANEIIGVINAAFGAEIPKVDIVPFRTVLVAQ</sequence>
<dbReference type="Proteomes" id="UP001172083">
    <property type="component" value="Unassembled WGS sequence"/>
</dbReference>
<dbReference type="Gene3D" id="3.40.50.1110">
    <property type="entry name" value="SGNH hydrolase"/>
    <property type="match status" value="1"/>
</dbReference>
<organism evidence="1 2">
    <name type="scientific">Agaribacillus aureus</name>
    <dbReference type="NCBI Taxonomy" id="3051825"/>
    <lineage>
        <taxon>Bacteria</taxon>
        <taxon>Pseudomonadati</taxon>
        <taxon>Bacteroidota</taxon>
        <taxon>Cytophagia</taxon>
        <taxon>Cytophagales</taxon>
        <taxon>Splendidivirgaceae</taxon>
        <taxon>Agaribacillus</taxon>
    </lineage>
</organism>
<evidence type="ECO:0008006" key="3">
    <source>
        <dbReference type="Google" id="ProtNLM"/>
    </source>
</evidence>